<reference evidence="1 2" key="1">
    <citation type="submission" date="2013-01" db="EMBL/GenBank/DDBJ databases">
        <authorList>
            <person name="Harkins D.M."/>
            <person name="Durkin A.S."/>
            <person name="Brinkac L.M."/>
            <person name="Haft D.H."/>
            <person name="Selengut J.D."/>
            <person name="Sanka R."/>
            <person name="DePew J."/>
            <person name="Purushe J."/>
            <person name="Matthias M.A."/>
            <person name="Vinetz J.M."/>
            <person name="Sutton G.G."/>
            <person name="Nierman W.C."/>
            <person name="Fouts D.E."/>
        </authorList>
    </citation>
    <scope>NUCLEOTIDE SEQUENCE [LARGE SCALE GENOMIC DNA]</scope>
    <source>
        <strain evidence="1 2">HAI1536</strain>
    </source>
</reference>
<accession>M6V529</accession>
<dbReference type="EMBL" id="AKWD02000057">
    <property type="protein sequence ID" value="EMO52512.1"/>
    <property type="molecule type" value="Genomic_DNA"/>
</dbReference>
<organism evidence="1 2">
    <name type="scientific">Leptospira noguchii</name>
    <dbReference type="NCBI Taxonomy" id="28182"/>
    <lineage>
        <taxon>Bacteria</taxon>
        <taxon>Pseudomonadati</taxon>
        <taxon>Spirochaetota</taxon>
        <taxon>Spirochaetia</taxon>
        <taxon>Leptospirales</taxon>
        <taxon>Leptospiraceae</taxon>
        <taxon>Leptospira</taxon>
    </lineage>
</organism>
<protein>
    <submittedName>
        <fullName evidence="1">Uncharacterized protein</fullName>
    </submittedName>
</protein>
<dbReference type="Proteomes" id="UP000012112">
    <property type="component" value="Unassembled WGS sequence"/>
</dbReference>
<proteinExistence type="predicted"/>
<dbReference type="AlphaFoldDB" id="M6V529"/>
<sequence>MNFADRFLKCGNYHKPQFYEQILKLQKLILLENFFLFSPQTHVNLQLL</sequence>
<name>M6V529_9LEPT</name>
<evidence type="ECO:0000313" key="2">
    <source>
        <dbReference type="Proteomes" id="UP000012112"/>
    </source>
</evidence>
<evidence type="ECO:0000313" key="1">
    <source>
        <dbReference type="EMBL" id="EMO52512.1"/>
    </source>
</evidence>
<comment type="caution">
    <text evidence="1">The sequence shown here is derived from an EMBL/GenBank/DDBJ whole genome shotgun (WGS) entry which is preliminary data.</text>
</comment>
<gene>
    <name evidence="1" type="ORF">LEP1GSC172_0349</name>
</gene>